<feature type="compositionally biased region" description="Polar residues" evidence="5">
    <location>
        <begin position="947"/>
        <end position="957"/>
    </location>
</feature>
<dbReference type="Proteomes" id="UP000039865">
    <property type="component" value="Unassembled WGS sequence"/>
</dbReference>
<dbReference type="AlphaFoldDB" id="A0A078B9N4"/>
<sequence length="1201" mass="140819">MERPHSQFLNSVISSSHQSDTLSPSNKRSFVHQFQDKFGVASIGALQESEIMKSIPSPKVHQSNSAQKNPPTQKPEIKSQVDKIMSTKTSQKDSQKDHYLTINSNQESYPQKYYSKNPKEWKTMHRLCKKPHLPFSQEHQGYQEPVEEEKSFFSKMMEAEQKQIKDRVQSAYSRKSLNTQSSANRHKEAKIPIVLKSNQESNETHIKSESDDNTLSIKSTLTLRQNELKIIRHFKIDYGVYQSLKNDEERRKFLLNKMEEDIKENLNQLDHNMQHKLQNYEQSQKEIMEQTVQPKDTYPWLEVKTRNKELQPRLKQKLMETYQTLQVHGELNKRNSSKTDHQDTQHNGLQKSILNQYQILKPTYAEHELFAAMVDSIKFIVPPPPNPPKPKKLKRSILEPKHLKNAKSEKDLKMPDNITSQISKQILISGANLSMALNKTFKDFIKVYMDLHDEQQTKLNPEKSGRFLNNRLVSMVIFQDNIYVQKAQRIAQNTLAKTQSQPNIPIVKNQMLWGDEQQKQYQDYRKQMKQHLNRDTNLEAWDRVMQGAFNKVFHNYGLKYQNVEVVQNMKHMNFDQINQHIDQEVLHKIETDLAEKIIEEYEIQKEDIKKARYKYLRDKNAEQKEKIQQHSLDAQKQKEKQERIRENLRFVKRIKIILNGVEKKLIDIKEKKQTVHDQLYKDRQNWAKKLKKPQSLALDQKSNGFRANEAAMNQMVFSFFQNENGLIKPLKFNPDQPEEYFHQKYTGGPDALDNLIIKNNSQNMLDAKSTFYMLGALQNAARSIQKAYRRYKSKKEYLKQRELDGQHRGLVKNNKKKLKMEEARAIQLNNQKNMDEMVNSQLEANAKRQSEIYGVRNFLMTEREKRQNQLKFYAKKKFDDIDEQDERKDDGDSKSRSNSESSSSSQSSKEINPKIISKRSSNKASNSNKTETEIESEQTLTDESDTDSNQSETTGTERSVKIKKQPTIKKKKRKVDINFEFKSFSFFIKPQPKVVYMQSGGQEKIFENLNVNQNEKLQFNPTLEPNHKKRFKKHNLTARQENVIKCAKINNVTYIMKNRDILTQNDLNARDENNNTALYYAVSNSYFEVTKVLLDLGASVNLKNSLGNTCLHKAFMSKNMLIINLLLSKDADLTILNDFQQSPLYFGTAQMINELGLSKYVTHYLNYKDFEVNFVEIDEVKKDIDKQDVVNKRMAHRIKYT</sequence>
<feature type="compositionally biased region" description="Polar residues" evidence="5">
    <location>
        <begin position="60"/>
        <end position="71"/>
    </location>
</feature>
<dbReference type="Gene3D" id="1.25.40.20">
    <property type="entry name" value="Ankyrin repeat-containing domain"/>
    <property type="match status" value="1"/>
</dbReference>
<protein>
    <submittedName>
        <fullName evidence="6">Iq calmodulin-binding motif family protein</fullName>
    </submittedName>
</protein>
<feature type="coiled-coil region" evidence="4">
    <location>
        <begin position="591"/>
        <end position="647"/>
    </location>
</feature>
<dbReference type="PROSITE" id="PS50088">
    <property type="entry name" value="ANK_REPEAT"/>
    <property type="match status" value="2"/>
</dbReference>
<dbReference type="InParanoid" id="A0A078B9N4"/>
<feature type="compositionally biased region" description="Basic and acidic residues" evidence="5">
    <location>
        <begin position="885"/>
        <end position="897"/>
    </location>
</feature>
<feature type="region of interest" description="Disordered" evidence="5">
    <location>
        <begin position="882"/>
        <end position="966"/>
    </location>
</feature>
<evidence type="ECO:0000256" key="5">
    <source>
        <dbReference type="SAM" id="MobiDB-lite"/>
    </source>
</evidence>
<organism evidence="6 7">
    <name type="scientific">Stylonychia lemnae</name>
    <name type="common">Ciliate</name>
    <dbReference type="NCBI Taxonomy" id="5949"/>
    <lineage>
        <taxon>Eukaryota</taxon>
        <taxon>Sar</taxon>
        <taxon>Alveolata</taxon>
        <taxon>Ciliophora</taxon>
        <taxon>Intramacronucleata</taxon>
        <taxon>Spirotrichea</taxon>
        <taxon>Stichotrichia</taxon>
        <taxon>Sporadotrichida</taxon>
        <taxon>Oxytrichidae</taxon>
        <taxon>Stylonychinae</taxon>
        <taxon>Stylonychia</taxon>
    </lineage>
</organism>
<dbReference type="InterPro" id="IPR036770">
    <property type="entry name" value="Ankyrin_rpt-contain_sf"/>
</dbReference>
<reference evidence="6 7" key="1">
    <citation type="submission" date="2014-06" db="EMBL/GenBank/DDBJ databases">
        <authorList>
            <person name="Swart Estienne"/>
        </authorList>
    </citation>
    <scope>NUCLEOTIDE SEQUENCE [LARGE SCALE GENOMIC DNA]</scope>
    <source>
        <strain evidence="6 7">130c</strain>
    </source>
</reference>
<dbReference type="PROSITE" id="PS50297">
    <property type="entry name" value="ANK_REP_REGION"/>
    <property type="match status" value="1"/>
</dbReference>
<dbReference type="PROSITE" id="PS50096">
    <property type="entry name" value="IQ"/>
    <property type="match status" value="1"/>
</dbReference>
<name>A0A078B9N4_STYLE</name>
<dbReference type="OMA" id="TAQMINE"/>
<accession>A0A078B9N4</accession>
<feature type="compositionally biased region" description="Polar residues" evidence="5">
    <location>
        <begin position="170"/>
        <end position="183"/>
    </location>
</feature>
<feature type="compositionally biased region" description="Polar residues" evidence="5">
    <location>
        <begin position="7"/>
        <end position="28"/>
    </location>
</feature>
<evidence type="ECO:0000256" key="4">
    <source>
        <dbReference type="SAM" id="Coils"/>
    </source>
</evidence>
<evidence type="ECO:0000256" key="2">
    <source>
        <dbReference type="ARBA" id="ARBA00023043"/>
    </source>
</evidence>
<evidence type="ECO:0000313" key="7">
    <source>
        <dbReference type="Proteomes" id="UP000039865"/>
    </source>
</evidence>
<evidence type="ECO:0000313" key="6">
    <source>
        <dbReference type="EMBL" id="CDW90278.1"/>
    </source>
</evidence>
<dbReference type="PANTHER" id="PTHR24171">
    <property type="entry name" value="ANKYRIN REPEAT DOMAIN-CONTAINING PROTEIN 39-RELATED"/>
    <property type="match status" value="1"/>
</dbReference>
<keyword evidence="2 3" id="KW-0040">ANK repeat</keyword>
<dbReference type="SUPFAM" id="SSF48403">
    <property type="entry name" value="Ankyrin repeat"/>
    <property type="match status" value="1"/>
</dbReference>
<feature type="compositionally biased region" description="Acidic residues" evidence="5">
    <location>
        <begin position="933"/>
        <end position="946"/>
    </location>
</feature>
<dbReference type="Pfam" id="PF12796">
    <property type="entry name" value="Ank_2"/>
    <property type="match status" value="1"/>
</dbReference>
<dbReference type="SMART" id="SM00248">
    <property type="entry name" value="ANK"/>
    <property type="match status" value="2"/>
</dbReference>
<evidence type="ECO:0000256" key="3">
    <source>
        <dbReference type="PROSITE-ProRule" id="PRU00023"/>
    </source>
</evidence>
<feature type="region of interest" description="Disordered" evidence="5">
    <location>
        <begin position="54"/>
        <end position="104"/>
    </location>
</feature>
<feature type="compositionally biased region" description="Low complexity" evidence="5">
    <location>
        <begin position="898"/>
        <end position="908"/>
    </location>
</feature>
<feature type="region of interest" description="Disordered" evidence="5">
    <location>
        <begin position="1"/>
        <end position="28"/>
    </location>
</feature>
<feature type="repeat" description="ANK" evidence="3">
    <location>
        <begin position="1073"/>
        <end position="1105"/>
    </location>
</feature>
<evidence type="ECO:0000256" key="1">
    <source>
        <dbReference type="ARBA" id="ARBA00022737"/>
    </source>
</evidence>
<proteinExistence type="predicted"/>
<feature type="compositionally biased region" description="Basic and acidic residues" evidence="5">
    <location>
        <begin position="90"/>
        <end position="99"/>
    </location>
</feature>
<keyword evidence="1" id="KW-0677">Repeat</keyword>
<feature type="repeat" description="ANK" evidence="3">
    <location>
        <begin position="1106"/>
        <end position="1138"/>
    </location>
</feature>
<keyword evidence="7" id="KW-1185">Reference proteome</keyword>
<dbReference type="EMBL" id="CCKQ01018321">
    <property type="protein sequence ID" value="CDW90278.1"/>
    <property type="molecule type" value="Genomic_DNA"/>
</dbReference>
<gene>
    <name evidence="6" type="primary">Contig19318.g20482</name>
    <name evidence="6" type="ORF">STYLEM_19420</name>
</gene>
<feature type="coiled-coil region" evidence="4">
    <location>
        <begin position="244"/>
        <end position="286"/>
    </location>
</feature>
<feature type="region of interest" description="Disordered" evidence="5">
    <location>
        <begin position="166"/>
        <end position="209"/>
    </location>
</feature>
<dbReference type="OrthoDB" id="539213at2759"/>
<keyword evidence="4" id="KW-0175">Coiled coil</keyword>
<dbReference type="InterPro" id="IPR002110">
    <property type="entry name" value="Ankyrin_rpt"/>
</dbReference>